<dbReference type="Pfam" id="PF01129">
    <property type="entry name" value="ART"/>
    <property type="match status" value="1"/>
</dbReference>
<evidence type="ECO:0000256" key="8">
    <source>
        <dbReference type="ARBA" id="ARBA00023157"/>
    </source>
</evidence>
<accession>A0A7L2SQ06</accession>
<keyword evidence="6 10" id="KW-0521">NADP</keyword>
<dbReference type="GO" id="GO:0046677">
    <property type="term" value="P:response to antibiotic"/>
    <property type="evidence" value="ECO:0007669"/>
    <property type="project" value="UniProtKB-ARBA"/>
</dbReference>
<dbReference type="GO" id="GO:0106274">
    <property type="term" value="F:NAD+-protein-arginine ADP-ribosyltransferase activity"/>
    <property type="evidence" value="ECO:0007669"/>
    <property type="project" value="UniProtKB-EC"/>
</dbReference>
<dbReference type="GO" id="GO:0005615">
    <property type="term" value="C:extracellular space"/>
    <property type="evidence" value="ECO:0007669"/>
    <property type="project" value="UniProtKB-ARBA"/>
</dbReference>
<keyword evidence="2 10" id="KW-0328">Glycosyltransferase</keyword>
<feature type="signal peptide" evidence="10">
    <location>
        <begin position="1"/>
        <end position="24"/>
    </location>
</feature>
<evidence type="ECO:0000256" key="6">
    <source>
        <dbReference type="ARBA" id="ARBA00022857"/>
    </source>
</evidence>
<dbReference type="GO" id="GO:0016779">
    <property type="term" value="F:nucleotidyltransferase activity"/>
    <property type="evidence" value="ECO:0007669"/>
    <property type="project" value="UniProtKB-KW"/>
</dbReference>
<feature type="chain" id="PRO_5029934359" description="NAD(P)(+)--arginine ADP-ribosyltransferase" evidence="10">
    <location>
        <begin position="25"/>
        <end position="264"/>
    </location>
</feature>
<dbReference type="GO" id="GO:0044194">
    <property type="term" value="C:cytolytic granule"/>
    <property type="evidence" value="ECO:0007669"/>
    <property type="project" value="UniProtKB-ARBA"/>
</dbReference>
<sequence length="264" mass="30014">WPLPSMAPLAHTLALLAMTVATTAIKEVTLDMAPNSFDDQYQGCSPNMTKELPALNHSEFQQNKIFARAWARAVAEWNNEDSTVSFLPFRHTIALRAYMMDDLYEEFNTAVREAGRSPEEYRDNFHFKVLHFLLTDALERLGDSVGWHCQCVFQTLKGVRFEAEPGDTVRLGQFMWMSHCGGSPVTGVDTMLQVETCHSMDFLHLSSNPSKKQVLISPFETFRVVYVARGDNMVHIQLNSTGTHSKYNCEWLRGDLMGITWGKR</sequence>
<dbReference type="PRINTS" id="PR00970">
    <property type="entry name" value="RIBTRNSFRASE"/>
</dbReference>
<dbReference type="EMBL" id="VYZQ01071675">
    <property type="protein sequence ID" value="NXS22715.1"/>
    <property type="molecule type" value="Genomic_DNA"/>
</dbReference>
<dbReference type="AlphaFoldDB" id="A0A7L2SQ06"/>
<dbReference type="OrthoDB" id="423533at2759"/>
<protein>
    <recommendedName>
        <fullName evidence="10">NAD(P)(+)--arginine ADP-ribosyltransferase</fullName>
        <ecNumber evidence="10">2.4.2.31</ecNumber>
    </recommendedName>
    <alternativeName>
        <fullName evidence="10">Mono(ADP-ribosyl)transferase</fullName>
    </alternativeName>
</protein>
<dbReference type="FunFam" id="3.90.176.10:FF:000001">
    <property type="entry name" value="NAD(P)(+)--arginine ADP-ribosyltransferase"/>
    <property type="match status" value="1"/>
</dbReference>
<comment type="caution">
    <text evidence="11">The sequence shown here is derived from an EMBL/GenBank/DDBJ whole genome shotgun (WGS) entry which is preliminary data.</text>
</comment>
<evidence type="ECO:0000313" key="11">
    <source>
        <dbReference type="EMBL" id="NXS22715.1"/>
    </source>
</evidence>
<dbReference type="PROSITE" id="PS51996">
    <property type="entry name" value="TR_MART"/>
    <property type="match status" value="1"/>
</dbReference>
<gene>
    <name evidence="11" type="primary">Madprt_2</name>
    <name evidence="11" type="ORF">MYSCRO_R00408</name>
</gene>
<evidence type="ECO:0000256" key="1">
    <source>
        <dbReference type="ARBA" id="ARBA00009558"/>
    </source>
</evidence>
<dbReference type="SUPFAM" id="SSF56399">
    <property type="entry name" value="ADP-ribosylation"/>
    <property type="match status" value="1"/>
</dbReference>
<organism evidence="11 12">
    <name type="scientific">Mystacornis crossleyi</name>
    <dbReference type="NCBI Taxonomy" id="98133"/>
    <lineage>
        <taxon>Eukaryota</taxon>
        <taxon>Metazoa</taxon>
        <taxon>Chordata</taxon>
        <taxon>Craniata</taxon>
        <taxon>Vertebrata</taxon>
        <taxon>Euteleostomi</taxon>
        <taxon>Archelosauria</taxon>
        <taxon>Archosauria</taxon>
        <taxon>Dinosauria</taxon>
        <taxon>Saurischia</taxon>
        <taxon>Theropoda</taxon>
        <taxon>Coelurosauria</taxon>
        <taxon>Aves</taxon>
        <taxon>Neognathae</taxon>
        <taxon>Neoaves</taxon>
        <taxon>Telluraves</taxon>
        <taxon>Australaves</taxon>
        <taxon>Passeriformes</taxon>
        <taxon>Sylvioidea</taxon>
        <taxon>Timaliidae</taxon>
        <taxon>Mystacornis</taxon>
    </lineage>
</organism>
<keyword evidence="7 10" id="KW-0520">NAD</keyword>
<comment type="similarity">
    <text evidence="1 10">Belongs to the Arg-specific ADP-ribosyltransferase family.</text>
</comment>
<dbReference type="InterPro" id="IPR000768">
    <property type="entry name" value="ART"/>
</dbReference>
<reference evidence="11 12" key="1">
    <citation type="submission" date="2019-09" db="EMBL/GenBank/DDBJ databases">
        <title>Bird 10,000 Genomes (B10K) Project - Family phase.</title>
        <authorList>
            <person name="Zhang G."/>
        </authorList>
    </citation>
    <scope>NUCLEOTIDE SEQUENCE [LARGE SCALE GENOMIC DNA]</scope>
    <source>
        <strain evidence="11">B10K-DU-002-82</strain>
    </source>
</reference>
<dbReference type="GO" id="GO:0003950">
    <property type="term" value="F:NAD+ poly-ADP-ribosyltransferase activity"/>
    <property type="evidence" value="ECO:0007669"/>
    <property type="project" value="UniProtKB-ARBA"/>
</dbReference>
<evidence type="ECO:0000256" key="10">
    <source>
        <dbReference type="RuleBase" id="RU361228"/>
    </source>
</evidence>
<evidence type="ECO:0000313" key="12">
    <source>
        <dbReference type="Proteomes" id="UP000537747"/>
    </source>
</evidence>
<keyword evidence="12" id="KW-1185">Reference proteome</keyword>
<dbReference type="PANTHER" id="PTHR10339:SF19">
    <property type="entry name" value="GPI-LINKED NAD(P)(+)--ARGININE ADP-RIBOSYLTRANSFERASE 1"/>
    <property type="match status" value="1"/>
</dbReference>
<dbReference type="EC" id="2.4.2.31" evidence="10"/>
<dbReference type="InterPro" id="IPR050999">
    <property type="entry name" value="ADP-ribosyltransferase_ARG"/>
</dbReference>
<evidence type="ECO:0000256" key="4">
    <source>
        <dbReference type="ARBA" id="ARBA00022695"/>
    </source>
</evidence>
<dbReference type="Gene3D" id="3.90.176.10">
    <property type="entry name" value="Toxin ADP-ribosyltransferase, Chain A, domain 1"/>
    <property type="match status" value="1"/>
</dbReference>
<keyword evidence="4" id="KW-0548">Nucleotidyltransferase</keyword>
<name>A0A7L2SQ06_9PASS</name>
<comment type="catalytic activity">
    <reaction evidence="9 10">
        <text>L-arginyl-[protein] + NAD(+) = N(omega)-(ADP-D-ribosyl)-L-arginyl-[protein] + nicotinamide + H(+)</text>
        <dbReference type="Rhea" id="RHEA:19149"/>
        <dbReference type="Rhea" id="RHEA-COMP:10532"/>
        <dbReference type="Rhea" id="RHEA-COMP:15087"/>
        <dbReference type="ChEBI" id="CHEBI:15378"/>
        <dbReference type="ChEBI" id="CHEBI:17154"/>
        <dbReference type="ChEBI" id="CHEBI:29965"/>
        <dbReference type="ChEBI" id="CHEBI:57540"/>
        <dbReference type="ChEBI" id="CHEBI:142554"/>
        <dbReference type="EC" id="2.4.2.31"/>
    </reaction>
</comment>
<dbReference type="PANTHER" id="PTHR10339">
    <property type="entry name" value="ADP-RIBOSYLTRANSFERASE"/>
    <property type="match status" value="1"/>
</dbReference>
<keyword evidence="8" id="KW-1015">Disulfide bond</keyword>
<dbReference type="Proteomes" id="UP000537747">
    <property type="component" value="Unassembled WGS sequence"/>
</dbReference>
<keyword evidence="5 10" id="KW-0732">Signal</keyword>
<feature type="non-terminal residue" evidence="11">
    <location>
        <position position="264"/>
    </location>
</feature>
<evidence type="ECO:0000256" key="2">
    <source>
        <dbReference type="ARBA" id="ARBA00022676"/>
    </source>
</evidence>
<evidence type="ECO:0000256" key="9">
    <source>
        <dbReference type="ARBA" id="ARBA00047597"/>
    </source>
</evidence>
<feature type="non-terminal residue" evidence="11">
    <location>
        <position position="1"/>
    </location>
</feature>
<evidence type="ECO:0000256" key="7">
    <source>
        <dbReference type="ARBA" id="ARBA00023027"/>
    </source>
</evidence>
<dbReference type="PROSITE" id="PS01291">
    <property type="entry name" value="ART"/>
    <property type="match status" value="1"/>
</dbReference>
<keyword evidence="3 10" id="KW-0808">Transferase</keyword>
<evidence type="ECO:0000256" key="3">
    <source>
        <dbReference type="ARBA" id="ARBA00022679"/>
    </source>
</evidence>
<proteinExistence type="inferred from homology"/>
<evidence type="ECO:0000256" key="5">
    <source>
        <dbReference type="ARBA" id="ARBA00022729"/>
    </source>
</evidence>